<proteinExistence type="inferred from homology"/>
<dbReference type="SUPFAM" id="SSF51735">
    <property type="entry name" value="NAD(P)-binding Rossmann-fold domains"/>
    <property type="match status" value="1"/>
</dbReference>
<feature type="domain" description="Glyceraldehyde 3-phosphate dehydrogenase catalytic" evidence="3">
    <location>
        <begin position="46"/>
        <end position="202"/>
    </location>
</feature>
<reference evidence="4 5" key="1">
    <citation type="submission" date="2016-10" db="EMBL/GenBank/DDBJ databases">
        <authorList>
            <person name="de Groot N.N."/>
        </authorList>
    </citation>
    <scope>NUCLEOTIDE SEQUENCE [LARGE SCALE GENOMIC DNA]</scope>
    <source>
        <strain evidence="4 5">U95</strain>
    </source>
</reference>
<organism evidence="4 5">
    <name type="scientific">Epibacterium ulvae</name>
    <dbReference type="NCBI Taxonomy" id="1156985"/>
    <lineage>
        <taxon>Bacteria</taxon>
        <taxon>Pseudomonadati</taxon>
        <taxon>Pseudomonadota</taxon>
        <taxon>Alphaproteobacteria</taxon>
        <taxon>Rhodobacterales</taxon>
        <taxon>Roseobacteraceae</taxon>
        <taxon>Epibacterium</taxon>
    </lineage>
</organism>
<dbReference type="PANTHER" id="PTHR42955">
    <property type="entry name" value="GLYCERALDEHYDE-3-PHOSPHATE DEHYDROGENASE"/>
    <property type="match status" value="1"/>
</dbReference>
<dbReference type="SUPFAM" id="SSF55347">
    <property type="entry name" value="Glyceraldehyde-3-phosphate dehydrogenase-like, C-terminal domain"/>
    <property type="match status" value="1"/>
</dbReference>
<accession>A0A1G5RBM0</accession>
<keyword evidence="2" id="KW-0560">Oxidoreductase</keyword>
<dbReference type="RefSeq" id="WP_090220592.1">
    <property type="nucleotide sequence ID" value="NZ_FMWG01000011.1"/>
</dbReference>
<dbReference type="Proteomes" id="UP000198767">
    <property type="component" value="Unassembled WGS sequence"/>
</dbReference>
<dbReference type="Pfam" id="PF02800">
    <property type="entry name" value="Gp_dh_C"/>
    <property type="match status" value="1"/>
</dbReference>
<dbReference type="PRINTS" id="PR00078">
    <property type="entry name" value="G3PDHDRGNASE"/>
</dbReference>
<dbReference type="EMBL" id="FMWG01000011">
    <property type="protein sequence ID" value="SCZ71248.1"/>
    <property type="molecule type" value="Genomic_DNA"/>
</dbReference>
<dbReference type="CDD" id="cd18126">
    <property type="entry name" value="GAPDH_I_C"/>
    <property type="match status" value="1"/>
</dbReference>
<dbReference type="STRING" id="1156985.SAMN04488118_111128"/>
<dbReference type="GO" id="GO:0016620">
    <property type="term" value="F:oxidoreductase activity, acting on the aldehyde or oxo group of donors, NAD or NADP as acceptor"/>
    <property type="evidence" value="ECO:0007669"/>
    <property type="project" value="InterPro"/>
</dbReference>
<sequence length="223" mass="24069">GVKKVVVSAPVKEDEAANIVYGVNHDIYDANQHRIVTAASCTTNCLAPVVKVVLENFGIKHGSMTTIHDVTNTQTIVDRPAKDLRRARSALNSLIPTTTGSAKAITQIFPELTGRLNGHAVRVPLLNASLTDIVFELETETTADAVNAAFKEAAEGPLKGILGYETRPLVSTDYTNDNRSSIVDAPSTMVINGTQLKIYAWYDNEWGYAQRLADVALMVGTSL</sequence>
<dbReference type="InterPro" id="IPR052978">
    <property type="entry name" value="GAP_dehydrogenase"/>
</dbReference>
<dbReference type="FunFam" id="3.30.360.10:FF:000002">
    <property type="entry name" value="Glyceraldehyde-3-phosphate dehydrogenase"/>
    <property type="match status" value="1"/>
</dbReference>
<evidence type="ECO:0000256" key="1">
    <source>
        <dbReference type="ARBA" id="ARBA00007406"/>
    </source>
</evidence>
<evidence type="ECO:0000259" key="3">
    <source>
        <dbReference type="Pfam" id="PF02800"/>
    </source>
</evidence>
<protein>
    <submittedName>
        <fullName evidence="4">Glyceraldehyde-3-phosphate dehydrogenase, type I</fullName>
    </submittedName>
</protein>
<dbReference type="InterPro" id="IPR020830">
    <property type="entry name" value="GlycerAld_3-P_DH_AS"/>
</dbReference>
<gene>
    <name evidence="4" type="ORF">SAMN04488118_111128</name>
</gene>
<keyword evidence="5" id="KW-1185">Reference proteome</keyword>
<dbReference type="PROSITE" id="PS00071">
    <property type="entry name" value="GAPDH"/>
    <property type="match status" value="1"/>
</dbReference>
<comment type="similarity">
    <text evidence="1">Belongs to the glyceraldehyde-3-phosphate dehydrogenase family.</text>
</comment>
<dbReference type="InterPro" id="IPR036291">
    <property type="entry name" value="NAD(P)-bd_dom_sf"/>
</dbReference>
<dbReference type="InterPro" id="IPR020829">
    <property type="entry name" value="GlycerAld_3-P_DH_cat"/>
</dbReference>
<feature type="non-terminal residue" evidence="4">
    <location>
        <position position="1"/>
    </location>
</feature>
<dbReference type="PANTHER" id="PTHR42955:SF1">
    <property type="entry name" value="GLYCERALDEHYDE-3-PHOSPHATE DEHYDROGENASE"/>
    <property type="match status" value="1"/>
</dbReference>
<evidence type="ECO:0000313" key="5">
    <source>
        <dbReference type="Proteomes" id="UP000198767"/>
    </source>
</evidence>
<name>A0A1G5RBM0_9RHOB</name>
<evidence type="ECO:0000256" key="2">
    <source>
        <dbReference type="ARBA" id="ARBA00023002"/>
    </source>
</evidence>
<evidence type="ECO:0000313" key="4">
    <source>
        <dbReference type="EMBL" id="SCZ71248.1"/>
    </source>
</evidence>
<dbReference type="AlphaFoldDB" id="A0A1G5RBM0"/>
<dbReference type="InterPro" id="IPR020831">
    <property type="entry name" value="GlycerAld/Erythrose_P_DH"/>
</dbReference>
<dbReference type="Gene3D" id="3.30.360.10">
    <property type="entry name" value="Dihydrodipicolinate Reductase, domain 2"/>
    <property type="match status" value="1"/>
</dbReference>